<dbReference type="EMBL" id="VXIV02001224">
    <property type="protein sequence ID" value="KAF6033844.1"/>
    <property type="molecule type" value="Genomic_DNA"/>
</dbReference>
<protein>
    <submittedName>
        <fullName evidence="1">Uncharacterized protein</fullName>
    </submittedName>
</protein>
<gene>
    <name evidence="1" type="ORF">EB796_007848</name>
</gene>
<keyword evidence="2" id="KW-1185">Reference proteome</keyword>
<sequence>MQDPKPKERVQQKARELAIQEKLEVYEALKSMKARADIVSDLCQTDIKYQTDSGICWGSSRSRTLLSTKDKSLMYTPIPKCGWTTWMVVFFDHYKVYHDGNTGYVWVNFHV</sequence>
<evidence type="ECO:0000313" key="1">
    <source>
        <dbReference type="EMBL" id="KAF6033844.1"/>
    </source>
</evidence>
<proteinExistence type="predicted"/>
<organism evidence="1 2">
    <name type="scientific">Bugula neritina</name>
    <name type="common">Brown bryozoan</name>
    <name type="synonym">Sertularia neritina</name>
    <dbReference type="NCBI Taxonomy" id="10212"/>
    <lineage>
        <taxon>Eukaryota</taxon>
        <taxon>Metazoa</taxon>
        <taxon>Spiralia</taxon>
        <taxon>Lophotrochozoa</taxon>
        <taxon>Bryozoa</taxon>
        <taxon>Gymnolaemata</taxon>
        <taxon>Cheilostomatida</taxon>
        <taxon>Flustrina</taxon>
        <taxon>Buguloidea</taxon>
        <taxon>Bugulidae</taxon>
        <taxon>Bugula</taxon>
    </lineage>
</organism>
<accession>A0A7J7K7C0</accession>
<reference evidence="1" key="1">
    <citation type="submission" date="2020-06" db="EMBL/GenBank/DDBJ databases">
        <title>Draft genome of Bugula neritina, a colonial animal packing powerful symbionts and potential medicines.</title>
        <authorList>
            <person name="Rayko M."/>
        </authorList>
    </citation>
    <scope>NUCLEOTIDE SEQUENCE [LARGE SCALE GENOMIC DNA]</scope>
    <source>
        <strain evidence="1">Kwan_BN1</strain>
    </source>
</reference>
<name>A0A7J7K7C0_BUGNE</name>
<comment type="caution">
    <text evidence="1">The sequence shown here is derived from an EMBL/GenBank/DDBJ whole genome shotgun (WGS) entry which is preliminary data.</text>
</comment>
<dbReference type="AlphaFoldDB" id="A0A7J7K7C0"/>
<dbReference type="Proteomes" id="UP000593567">
    <property type="component" value="Unassembled WGS sequence"/>
</dbReference>
<evidence type="ECO:0000313" key="2">
    <source>
        <dbReference type="Proteomes" id="UP000593567"/>
    </source>
</evidence>